<dbReference type="InterPro" id="IPR004252">
    <property type="entry name" value="Probable_transposase_24"/>
</dbReference>
<evidence type="ECO:0000313" key="4">
    <source>
        <dbReference type="Proteomes" id="UP000231279"/>
    </source>
</evidence>
<name>A0A2G9I0X8_9LAMI</name>
<keyword evidence="4" id="KW-1185">Reference proteome</keyword>
<gene>
    <name evidence="3" type="ORF">CDL12_03862</name>
</gene>
<dbReference type="PANTHER" id="PTHR33144">
    <property type="entry name" value="OS10G0409366 PROTEIN-RELATED"/>
    <property type="match status" value="1"/>
</dbReference>
<accession>A0A2G9I0X8</accession>
<organism evidence="3 4">
    <name type="scientific">Handroanthus impetiginosus</name>
    <dbReference type="NCBI Taxonomy" id="429701"/>
    <lineage>
        <taxon>Eukaryota</taxon>
        <taxon>Viridiplantae</taxon>
        <taxon>Streptophyta</taxon>
        <taxon>Embryophyta</taxon>
        <taxon>Tracheophyta</taxon>
        <taxon>Spermatophyta</taxon>
        <taxon>Magnoliopsida</taxon>
        <taxon>eudicotyledons</taxon>
        <taxon>Gunneridae</taxon>
        <taxon>Pentapetalae</taxon>
        <taxon>asterids</taxon>
        <taxon>lamiids</taxon>
        <taxon>Lamiales</taxon>
        <taxon>Bignoniaceae</taxon>
        <taxon>Crescentiina</taxon>
        <taxon>Tabebuia alliance</taxon>
        <taxon>Handroanthus</taxon>
    </lineage>
</organism>
<dbReference type="PANTHER" id="PTHR33144:SF45">
    <property type="entry name" value="TRANSPOSASE TNP1_EN_SPM-LIKE DOMAIN-CONTAINING PROTEIN"/>
    <property type="match status" value="1"/>
</dbReference>
<feature type="transmembrane region" description="Helical" evidence="2">
    <location>
        <begin position="224"/>
        <end position="246"/>
    </location>
</feature>
<dbReference type="Pfam" id="PF03004">
    <property type="entry name" value="Transposase_24"/>
    <property type="match status" value="1"/>
</dbReference>
<comment type="caution">
    <text evidence="3">The sequence shown here is derived from an EMBL/GenBank/DDBJ whole genome shotgun (WGS) entry which is preliminary data.</text>
</comment>
<evidence type="ECO:0000313" key="3">
    <source>
        <dbReference type="EMBL" id="PIN23418.1"/>
    </source>
</evidence>
<dbReference type="AlphaFoldDB" id="A0A2G9I0X8"/>
<reference evidence="4" key="1">
    <citation type="journal article" date="2018" name="Gigascience">
        <title>Genome assembly of the Pink Ipe (Handroanthus impetiginosus, Bignoniaceae), a highly valued, ecologically keystone Neotropical timber forest tree.</title>
        <authorList>
            <person name="Silva-Junior O.B."/>
            <person name="Grattapaglia D."/>
            <person name="Novaes E."/>
            <person name="Collevatti R.G."/>
        </authorList>
    </citation>
    <scope>NUCLEOTIDE SEQUENCE [LARGE SCALE GENOMIC DNA]</scope>
    <source>
        <strain evidence="4">cv. UFG-1</strain>
    </source>
</reference>
<proteinExistence type="predicted"/>
<keyword evidence="2" id="KW-1133">Transmembrane helix</keyword>
<feature type="compositionally biased region" description="Low complexity" evidence="1">
    <location>
        <begin position="9"/>
        <end position="22"/>
    </location>
</feature>
<dbReference type="STRING" id="429701.A0A2G9I0X8"/>
<evidence type="ECO:0000256" key="1">
    <source>
        <dbReference type="SAM" id="MobiDB-lite"/>
    </source>
</evidence>
<keyword evidence="2" id="KW-0812">Transmembrane</keyword>
<dbReference type="EMBL" id="NKXS01000576">
    <property type="protein sequence ID" value="PIN23418.1"/>
    <property type="molecule type" value="Genomic_DNA"/>
</dbReference>
<protein>
    <submittedName>
        <fullName evidence="3">Uncharacterized protein</fullName>
    </submittedName>
</protein>
<feature type="region of interest" description="Disordered" evidence="1">
    <location>
        <begin position="1"/>
        <end position="50"/>
    </location>
</feature>
<dbReference type="Proteomes" id="UP000231279">
    <property type="component" value="Unassembled WGS sequence"/>
</dbReference>
<sequence>MPRRKRHATSLQSTSTQPSTESGGIGDIALHSDPIVEPTPSDQRGSHDQSDLYEQLDRSIEKKCNKYWTVNVIDENGKIKETRLRVQDLFLRHSRERIVLEWNQEGQPVGDAGGLLGQFLGQVAKIFDNFPISYEKSTYVPKSCKDHVWTHVIKEKFEVNDGPNKKYIIGKLGKKWKDNRVELFDAYYDPTANWDTNVHNHPEGISRDHWVGFLTYRLRESTNVIHIANFITTLYYLLILLIMLSVQDMCQRNIENRKKQKVPHTLGSKSIARKKHEMEAELGRSCSRVELWSIAHKKNDGSFVNDEAKKKNEELDREKQSSSDNVAFTKVFGKEHAGRVRSMGYCFCPS</sequence>
<evidence type="ECO:0000256" key="2">
    <source>
        <dbReference type="SAM" id="Phobius"/>
    </source>
</evidence>
<dbReference type="OrthoDB" id="1065805at2759"/>
<keyword evidence="2" id="KW-0472">Membrane</keyword>